<proteinExistence type="predicted"/>
<name>A0A401RAP7_STRNR</name>
<comment type="caution">
    <text evidence="2">The sequence shown here is derived from an EMBL/GenBank/DDBJ whole genome shotgun (WGS) entry which is preliminary data.</text>
</comment>
<dbReference type="EMBL" id="BHXC01000007">
    <property type="protein sequence ID" value="GCB94678.1"/>
    <property type="molecule type" value="Genomic_DNA"/>
</dbReference>
<protein>
    <submittedName>
        <fullName evidence="2">Uncharacterized protein</fullName>
    </submittedName>
</protein>
<gene>
    <name evidence="2" type="ORF">SALB_07479</name>
</gene>
<dbReference type="Pfam" id="PF20117">
    <property type="entry name" value="DUF6507"/>
    <property type="match status" value="1"/>
</dbReference>
<feature type="region of interest" description="Disordered" evidence="1">
    <location>
        <begin position="46"/>
        <end position="80"/>
    </location>
</feature>
<dbReference type="RefSeq" id="WP_037635691.1">
    <property type="nucleotide sequence ID" value="NZ_BHXC01000007.1"/>
</dbReference>
<evidence type="ECO:0000256" key="1">
    <source>
        <dbReference type="SAM" id="MobiDB-lite"/>
    </source>
</evidence>
<dbReference type="Proteomes" id="UP000288351">
    <property type="component" value="Unassembled WGS sequence"/>
</dbReference>
<dbReference type="AlphaFoldDB" id="A0A401RAP7"/>
<sequence>MASWDIQPQGVQGQLKVVGAHAEDLGDVLSGLLADLREAAGAAGTAVPGSQAITPPHGPVVAGNTLRGPAGAPLLSQTSTGPVGAALAQYAAARNNDFKAMADRCQAAVLGAVKATNEYVQGDLEAAKNAQNAARAVRLDALKDVGGKQR</sequence>
<accession>A0A401RAP7</accession>
<organism evidence="2 3">
    <name type="scientific">Streptomyces noursei</name>
    <name type="common">Streptomyces albulus</name>
    <dbReference type="NCBI Taxonomy" id="1971"/>
    <lineage>
        <taxon>Bacteria</taxon>
        <taxon>Bacillati</taxon>
        <taxon>Actinomycetota</taxon>
        <taxon>Actinomycetes</taxon>
        <taxon>Kitasatosporales</taxon>
        <taxon>Streptomycetaceae</taxon>
        <taxon>Streptomyces</taxon>
    </lineage>
</organism>
<evidence type="ECO:0000313" key="3">
    <source>
        <dbReference type="Proteomes" id="UP000288351"/>
    </source>
</evidence>
<evidence type="ECO:0000313" key="2">
    <source>
        <dbReference type="EMBL" id="GCB94678.1"/>
    </source>
</evidence>
<reference evidence="2 3" key="1">
    <citation type="journal article" date="2019" name="Microbiol. Resour. Announc.">
        <title>Draft Genome Sequence of the Most Traditional epsilon-Poly-l-Lysine Producer, Streptomyces albulus NBRC14147.</title>
        <authorList>
            <person name="Yamanaka K."/>
            <person name="Hamano Y."/>
        </authorList>
    </citation>
    <scope>NUCLEOTIDE SEQUENCE [LARGE SCALE GENOMIC DNA]</scope>
    <source>
        <strain evidence="2 3">NBRC 14147</strain>
    </source>
</reference>
<dbReference type="InterPro" id="IPR045436">
    <property type="entry name" value="DUF6507"/>
</dbReference>